<organism evidence="2">
    <name type="scientific">Cladocopium goreaui</name>
    <dbReference type="NCBI Taxonomy" id="2562237"/>
    <lineage>
        <taxon>Eukaryota</taxon>
        <taxon>Sar</taxon>
        <taxon>Alveolata</taxon>
        <taxon>Dinophyceae</taxon>
        <taxon>Suessiales</taxon>
        <taxon>Symbiodiniaceae</taxon>
        <taxon>Cladocopium</taxon>
    </lineage>
</organism>
<proteinExistence type="predicted"/>
<evidence type="ECO:0000313" key="3">
    <source>
        <dbReference type="EMBL" id="CAL4769282.1"/>
    </source>
</evidence>
<feature type="region of interest" description="Disordered" evidence="1">
    <location>
        <begin position="91"/>
        <end position="132"/>
    </location>
</feature>
<dbReference type="AlphaFoldDB" id="A0A9P1C0M8"/>
<evidence type="ECO:0000313" key="2">
    <source>
        <dbReference type="EMBL" id="CAI3981970.1"/>
    </source>
</evidence>
<reference evidence="3 4" key="2">
    <citation type="submission" date="2024-05" db="EMBL/GenBank/DDBJ databases">
        <authorList>
            <person name="Chen Y."/>
            <person name="Shah S."/>
            <person name="Dougan E. K."/>
            <person name="Thang M."/>
            <person name="Chan C."/>
        </authorList>
    </citation>
    <scope>NUCLEOTIDE SEQUENCE [LARGE SCALE GENOMIC DNA]</scope>
</reference>
<protein>
    <submittedName>
        <fullName evidence="3">Metal transporter CNNM4</fullName>
    </submittedName>
</protein>
<evidence type="ECO:0000313" key="4">
    <source>
        <dbReference type="Proteomes" id="UP001152797"/>
    </source>
</evidence>
<keyword evidence="4" id="KW-1185">Reference proteome</keyword>
<dbReference type="EMBL" id="CAMXCT020000673">
    <property type="protein sequence ID" value="CAL1135345.1"/>
    <property type="molecule type" value="Genomic_DNA"/>
</dbReference>
<reference evidence="2" key="1">
    <citation type="submission" date="2022-10" db="EMBL/GenBank/DDBJ databases">
        <authorList>
            <person name="Chen Y."/>
            <person name="Dougan E. K."/>
            <person name="Chan C."/>
            <person name="Rhodes N."/>
            <person name="Thang M."/>
        </authorList>
    </citation>
    <scope>NUCLEOTIDE SEQUENCE</scope>
</reference>
<gene>
    <name evidence="2" type="ORF">C1SCF055_LOCUS9712</name>
</gene>
<comment type="caution">
    <text evidence="2">The sequence shown here is derived from an EMBL/GenBank/DDBJ whole genome shotgun (WGS) entry which is preliminary data.</text>
</comment>
<name>A0A9P1C0M8_9DINO</name>
<dbReference type="EMBL" id="CAMXCT030000673">
    <property type="protein sequence ID" value="CAL4769282.1"/>
    <property type="molecule type" value="Genomic_DNA"/>
</dbReference>
<evidence type="ECO:0000256" key="1">
    <source>
        <dbReference type="SAM" id="MobiDB-lite"/>
    </source>
</evidence>
<accession>A0A9P1C0M8</accession>
<dbReference type="Proteomes" id="UP001152797">
    <property type="component" value="Unassembled WGS sequence"/>
</dbReference>
<dbReference type="EMBL" id="CAMXCT010000673">
    <property type="protein sequence ID" value="CAI3981970.1"/>
    <property type="molecule type" value="Genomic_DNA"/>
</dbReference>
<sequence length="132" mass="14787">MRRGGRLGAIVGHESFKTENGAFSLLARDALLPNPFKPDFDAFLSTPKVRILSIKKELFQRARELDKDPAMLEQAKKTQVLAVSVTRKQRWTYGGRDGPEDSGSPRELMSPTLSSKSKRPSQRSIWGDRSSL</sequence>